<accession>A0A818YTZ4</accession>
<gene>
    <name evidence="2" type="ORF">GRG538_LOCUS31591</name>
</gene>
<comment type="caution">
    <text evidence="2">The sequence shown here is derived from an EMBL/GenBank/DDBJ whole genome shotgun (WGS) entry which is preliminary data.</text>
</comment>
<evidence type="ECO:0000313" key="3">
    <source>
        <dbReference type="Proteomes" id="UP000663872"/>
    </source>
</evidence>
<evidence type="ECO:0000313" key="2">
    <source>
        <dbReference type="EMBL" id="CAF3754684.1"/>
    </source>
</evidence>
<organism evidence="2 3">
    <name type="scientific">Rotaria socialis</name>
    <dbReference type="NCBI Taxonomy" id="392032"/>
    <lineage>
        <taxon>Eukaryota</taxon>
        <taxon>Metazoa</taxon>
        <taxon>Spiralia</taxon>
        <taxon>Gnathifera</taxon>
        <taxon>Rotifera</taxon>
        <taxon>Eurotatoria</taxon>
        <taxon>Bdelloidea</taxon>
        <taxon>Philodinida</taxon>
        <taxon>Philodinidae</taxon>
        <taxon>Rotaria</taxon>
    </lineage>
</organism>
<sequence length="843" mass="88568">MESALLNWDKIPFLFMFMLSIQFNTAAYSVYNSNSSKNSSSSTSGFSKLACSRTFLTHAINTIDTKLSFTSENVTKIAISSNHQSINIVRSTENRTKITSTITSSHDTFDNGSVKAKKYGQGTKNTIIPTLMPTNNAINSTTEQSTYATTLVNNLPLVSNDTLYASNSFQNVGFDVLENRTTTERKLTADMDKHHELINTSTTLNDLISTSVDLFNSSQTNQFNISSVLNETASIISSVTRQLNRTSMFSLWYKRVSAQFTKTSPMSIDKINDASTSPRKTTIKSPYITMLPAWDPVVSDLVNASETINTSLVTSSSKMNTLSLSNSIVTSYINSPPNSGPKSSLKQLFNVKKGIEHTTLLQLRLSSIAQKQTSTANFSKTEKAHNILDKRFPASLRRIKRDVLLQSSSPQEPSPPLSSTINTVSQQTTSTNLSYESQVNQLYSTQIPGSPSGVTSDVLFAKVESSSNHSSNSTPATGVSAESAIPTISGSPVAPVYTSASIPLGMNTIGAANAPSSIASPSIGLSNQMTSGQLSSTLQPYINSVNPATSKTTLLPVNTPVLVKTVTSGVSAESAGPAISGSPVVSLYTSASIPLAMNTIGAANAPFSIASPSIGLSYQITSGQLSSTLQPYINSVNPATSKTTLLPVNTPVLVKTVTSGVSAESAGPAISGSPVVSLYTSASIPLAMNTIGAANAPSSIGSPSIGLSNQMTSGQLSSTLQPYINSVNPATSKATLLPVNTPVLVKTVASGVSGLSTVAPVSSGSEGVQNATASMTSAMNTGGAAIGPSSVSSPSNTLLSQVTWVLVGLFAYLVSRIFDISASVRLMSQCGIFSDPLPFSWRE</sequence>
<protein>
    <submittedName>
        <fullName evidence="2">Uncharacterized protein</fullName>
    </submittedName>
</protein>
<dbReference type="AlphaFoldDB" id="A0A818YTZ4"/>
<dbReference type="Proteomes" id="UP000663872">
    <property type="component" value="Unassembled WGS sequence"/>
</dbReference>
<proteinExistence type="predicted"/>
<name>A0A818YTZ4_9BILA</name>
<dbReference type="EMBL" id="CAJNYT010005549">
    <property type="protein sequence ID" value="CAF3754684.1"/>
    <property type="molecule type" value="Genomic_DNA"/>
</dbReference>
<feature type="region of interest" description="Disordered" evidence="1">
    <location>
        <begin position="406"/>
        <end position="429"/>
    </location>
</feature>
<reference evidence="2" key="1">
    <citation type="submission" date="2021-02" db="EMBL/GenBank/DDBJ databases">
        <authorList>
            <person name="Nowell W R."/>
        </authorList>
    </citation>
    <scope>NUCLEOTIDE SEQUENCE</scope>
</reference>
<feature type="compositionally biased region" description="Polar residues" evidence="1">
    <location>
        <begin position="420"/>
        <end position="429"/>
    </location>
</feature>
<evidence type="ECO:0000256" key="1">
    <source>
        <dbReference type="SAM" id="MobiDB-lite"/>
    </source>
</evidence>